<name>A0A7R9FXZ8_TIMSH</name>
<dbReference type="InterPro" id="IPR012464">
    <property type="entry name" value="DUF1676"/>
</dbReference>
<dbReference type="AlphaFoldDB" id="A0A7R9FXZ8"/>
<evidence type="ECO:0000313" key="3">
    <source>
        <dbReference type="EMBL" id="CAD7258649.1"/>
    </source>
</evidence>
<protein>
    <submittedName>
        <fullName evidence="3">Uncharacterized protein</fullName>
    </submittedName>
</protein>
<keyword evidence="1" id="KW-0812">Transmembrane</keyword>
<accession>A0A7R9FXZ8</accession>
<proteinExistence type="predicted"/>
<gene>
    <name evidence="3" type="ORF">TSIB3V08_LOCUS2874</name>
</gene>
<feature type="transmembrane region" description="Helical" evidence="1">
    <location>
        <begin position="208"/>
        <end position="235"/>
    </location>
</feature>
<feature type="chain" id="PRO_5031067727" evidence="2">
    <location>
        <begin position="20"/>
        <end position="305"/>
    </location>
</feature>
<keyword evidence="1" id="KW-1133">Transmembrane helix</keyword>
<evidence type="ECO:0000256" key="2">
    <source>
        <dbReference type="SAM" id="SignalP"/>
    </source>
</evidence>
<sequence length="305" mass="33734">MSPVIVVITLCLVTSTVHGGNNSQDHKTVRKNLSNDYFNETSNNPELFQDATTPSRGEDFNKCKDVWICLKLRMLTNLGEIIDGDDYQLANNLLFERLRHSPRDAGGLSTEDVVNRLRNGSDAALSVALVKMTLDVFRSHKLTWSVLPEVDVTVYRHDGGDGVMDATVHYPAKSVDASGIVGRTFGARKRLMMVLLPMMYKMGVMTTLLVALVVLVLKSITIGIILLVLAFGNLFGKLGWQHHQQQQHGGWTPPQPPVHVHVHVDNAHKGWEDPVEYPGHTAYSRSGWEHPAVTALGKNWGGVAE</sequence>
<dbReference type="EMBL" id="OC000913">
    <property type="protein sequence ID" value="CAD7258649.1"/>
    <property type="molecule type" value="Genomic_DNA"/>
</dbReference>
<keyword evidence="1" id="KW-0472">Membrane</keyword>
<evidence type="ECO:0000256" key="1">
    <source>
        <dbReference type="SAM" id="Phobius"/>
    </source>
</evidence>
<reference evidence="3" key="1">
    <citation type="submission" date="2020-11" db="EMBL/GenBank/DDBJ databases">
        <authorList>
            <person name="Tran Van P."/>
        </authorList>
    </citation>
    <scope>NUCLEOTIDE SEQUENCE</scope>
</reference>
<organism evidence="3">
    <name type="scientific">Timema shepardi</name>
    <name type="common">Walking stick</name>
    <dbReference type="NCBI Taxonomy" id="629360"/>
    <lineage>
        <taxon>Eukaryota</taxon>
        <taxon>Metazoa</taxon>
        <taxon>Ecdysozoa</taxon>
        <taxon>Arthropoda</taxon>
        <taxon>Hexapoda</taxon>
        <taxon>Insecta</taxon>
        <taxon>Pterygota</taxon>
        <taxon>Neoptera</taxon>
        <taxon>Polyneoptera</taxon>
        <taxon>Phasmatodea</taxon>
        <taxon>Timematodea</taxon>
        <taxon>Timematoidea</taxon>
        <taxon>Timematidae</taxon>
        <taxon>Timema</taxon>
    </lineage>
</organism>
<keyword evidence="2" id="KW-0732">Signal</keyword>
<feature type="signal peptide" evidence="2">
    <location>
        <begin position="1"/>
        <end position="19"/>
    </location>
</feature>
<dbReference type="PANTHER" id="PTHR21879">
    <property type="entry name" value="FI03362P-RELATED-RELATED"/>
    <property type="match status" value="1"/>
</dbReference>
<dbReference type="GO" id="GO:0016020">
    <property type="term" value="C:membrane"/>
    <property type="evidence" value="ECO:0007669"/>
    <property type="project" value="TreeGrafter"/>
</dbReference>
<dbReference type="Pfam" id="PF07898">
    <property type="entry name" value="DUF1676"/>
    <property type="match status" value="1"/>
</dbReference>